<evidence type="ECO:0000313" key="2">
    <source>
        <dbReference type="EMBL" id="KAK8588469.1"/>
    </source>
</evidence>
<keyword evidence="1" id="KW-0500">Molybdenum</keyword>
<proteinExistence type="predicted"/>
<name>A0ABR2FW37_9ROSI</name>
<evidence type="ECO:0000313" key="3">
    <source>
        <dbReference type="Proteomes" id="UP001472677"/>
    </source>
</evidence>
<gene>
    <name evidence="2" type="ORF">V6N12_022908</name>
</gene>
<sequence>MTTACYNSKLTFWHCEDWFCLQIKEDAMPVLCHAVKEIFAAIPVTDPLEMLPTAIKAGFNLESQGHQWYIPVSLERLQSLLQTDEERPDMHRRKHFPSDIATFLSVDAMVDILTGDRQTITLEFLKRRPPLVFNSVLLSIKIPCWKWSWDIYSNSKTYMKLLYETYRAAPCPIGNAISYMNAAFLAEVSFCKDSALGLW</sequence>
<accession>A0ABR2FW37</accession>
<reference evidence="2 3" key="1">
    <citation type="journal article" date="2024" name="G3 (Bethesda)">
        <title>Genome assembly of Hibiscus sabdariffa L. provides insights into metabolisms of medicinal natural products.</title>
        <authorList>
            <person name="Kim T."/>
        </authorList>
    </citation>
    <scope>NUCLEOTIDE SEQUENCE [LARGE SCALE GENOMIC DNA]</scope>
    <source>
        <strain evidence="2">TK-2024</strain>
        <tissue evidence="2">Old leaves</tissue>
    </source>
</reference>
<comment type="caution">
    <text evidence="2">The sequence shown here is derived from an EMBL/GenBank/DDBJ whole genome shotgun (WGS) entry which is preliminary data.</text>
</comment>
<organism evidence="2 3">
    <name type="scientific">Hibiscus sabdariffa</name>
    <name type="common">roselle</name>
    <dbReference type="NCBI Taxonomy" id="183260"/>
    <lineage>
        <taxon>Eukaryota</taxon>
        <taxon>Viridiplantae</taxon>
        <taxon>Streptophyta</taxon>
        <taxon>Embryophyta</taxon>
        <taxon>Tracheophyta</taxon>
        <taxon>Spermatophyta</taxon>
        <taxon>Magnoliopsida</taxon>
        <taxon>eudicotyledons</taxon>
        <taxon>Gunneridae</taxon>
        <taxon>Pentapetalae</taxon>
        <taxon>rosids</taxon>
        <taxon>malvids</taxon>
        <taxon>Malvales</taxon>
        <taxon>Malvaceae</taxon>
        <taxon>Malvoideae</taxon>
        <taxon>Hibiscus</taxon>
    </lineage>
</organism>
<dbReference type="Proteomes" id="UP001472677">
    <property type="component" value="Unassembled WGS sequence"/>
</dbReference>
<dbReference type="PANTHER" id="PTHR11908">
    <property type="entry name" value="XANTHINE DEHYDROGENASE"/>
    <property type="match status" value="1"/>
</dbReference>
<keyword evidence="3" id="KW-1185">Reference proteome</keyword>
<dbReference type="EMBL" id="JBBPBM010000004">
    <property type="protein sequence ID" value="KAK8588469.1"/>
    <property type="molecule type" value="Genomic_DNA"/>
</dbReference>
<dbReference type="PANTHER" id="PTHR11908:SF132">
    <property type="entry name" value="ALDEHYDE OXIDASE 1-RELATED"/>
    <property type="match status" value="1"/>
</dbReference>
<protein>
    <submittedName>
        <fullName evidence="2">Uncharacterized protein</fullName>
    </submittedName>
</protein>
<dbReference type="InterPro" id="IPR016208">
    <property type="entry name" value="Ald_Oxase/xanthine_DH-like"/>
</dbReference>
<evidence type="ECO:0000256" key="1">
    <source>
        <dbReference type="ARBA" id="ARBA00022505"/>
    </source>
</evidence>